<keyword evidence="2" id="KW-1185">Reference proteome</keyword>
<accession>A0ABQ5NEV5</accession>
<dbReference type="InterPro" id="IPR010763">
    <property type="entry name" value="DgaF"/>
</dbReference>
<evidence type="ECO:0000313" key="1">
    <source>
        <dbReference type="EMBL" id="GLC86920.1"/>
    </source>
</evidence>
<evidence type="ECO:0000313" key="2">
    <source>
        <dbReference type="Proteomes" id="UP001065593"/>
    </source>
</evidence>
<proteinExistence type="predicted"/>
<dbReference type="Gene3D" id="3.20.20.70">
    <property type="entry name" value="Aldolase class I"/>
    <property type="match status" value="1"/>
</dbReference>
<dbReference type="Pfam" id="PF07071">
    <property type="entry name" value="KDGP_aldolase"/>
    <property type="match status" value="1"/>
</dbReference>
<sequence length="239" mass="25735">MNLQHKVIFNVLAKDAENAKELTAVAGERVLVGVMVKDFPTEEAAIQQVQSFQEQGVLVSVGLGAADPAMWKKVANVAAITKPDHVNQIFPAAGYTLGRMEQMTKQPVVNAVIEPTGTPGKVYISTGPISSANREAVSCEMAANMLAEIGVHSVKFYPIEGEKRLDEVAVMVQAAVKAGLKIFEPTGGISVANVYTIVKICLDNGAETVIPHLYTSLIDKETGKTEVTKIQQLLEMNWD</sequence>
<dbReference type="InterPro" id="IPR013785">
    <property type="entry name" value="Aldolase_TIM"/>
</dbReference>
<organism evidence="1 2">
    <name type="scientific">Lysinibacillus piscis</name>
    <dbReference type="NCBI Taxonomy" id="2518931"/>
    <lineage>
        <taxon>Bacteria</taxon>
        <taxon>Bacillati</taxon>
        <taxon>Bacillota</taxon>
        <taxon>Bacilli</taxon>
        <taxon>Bacillales</taxon>
        <taxon>Bacillaceae</taxon>
        <taxon>Lysinibacillus</taxon>
    </lineage>
</organism>
<reference evidence="1" key="1">
    <citation type="submission" date="2022-08" db="EMBL/GenBank/DDBJ databases">
        <title>Draft genome sequence of Lysinibacillus sp. strain KH24.</title>
        <authorList>
            <person name="Kanbe H."/>
            <person name="Itoh H."/>
        </authorList>
    </citation>
    <scope>NUCLEOTIDE SEQUENCE</scope>
    <source>
        <strain evidence="1">KH24</strain>
    </source>
</reference>
<gene>
    <name evidence="1" type="ORF">LYSBPC_00470</name>
</gene>
<dbReference type="Proteomes" id="UP001065593">
    <property type="component" value="Unassembled WGS sequence"/>
</dbReference>
<dbReference type="EMBL" id="BRZA01000001">
    <property type="protein sequence ID" value="GLC86920.1"/>
    <property type="molecule type" value="Genomic_DNA"/>
</dbReference>
<comment type="caution">
    <text evidence="1">The sequence shown here is derived from an EMBL/GenBank/DDBJ whole genome shotgun (WGS) entry which is preliminary data.</text>
</comment>
<name>A0ABQ5NEV5_9BACI</name>
<protein>
    <submittedName>
        <fullName evidence="1">4-hydroxy-2-ketovalerate aldolase</fullName>
    </submittedName>
</protein>
<dbReference type="RefSeq" id="WP_264986656.1">
    <property type="nucleotide sequence ID" value="NZ_BRZA01000001.1"/>
</dbReference>
<dbReference type="NCBIfam" id="TIGR03581">
    <property type="entry name" value="EF_0839"/>
    <property type="match status" value="1"/>
</dbReference>